<dbReference type="HOGENOM" id="CLU_027721_5_1_1"/>
<evidence type="ECO:0000313" key="9">
    <source>
        <dbReference type="EMBL" id="EFA12617.1"/>
    </source>
</evidence>
<keyword evidence="10" id="KW-1185">Reference proteome</keyword>
<reference evidence="9 10" key="1">
    <citation type="journal article" date="2008" name="Nature">
        <title>The genome of the model beetle and pest Tribolium castaneum.</title>
        <authorList>
            <consortium name="Tribolium Genome Sequencing Consortium"/>
            <person name="Richards S."/>
            <person name="Gibbs R.A."/>
            <person name="Weinstock G.M."/>
            <person name="Brown S.J."/>
            <person name="Denell R."/>
            <person name="Beeman R.W."/>
            <person name="Gibbs R."/>
            <person name="Beeman R.W."/>
            <person name="Brown S.J."/>
            <person name="Bucher G."/>
            <person name="Friedrich M."/>
            <person name="Grimmelikhuijzen C.J."/>
            <person name="Klingler M."/>
            <person name="Lorenzen M."/>
            <person name="Richards S."/>
            <person name="Roth S."/>
            <person name="Schroder R."/>
            <person name="Tautz D."/>
            <person name="Zdobnov E.M."/>
            <person name="Muzny D."/>
            <person name="Gibbs R.A."/>
            <person name="Weinstock G.M."/>
            <person name="Attaway T."/>
            <person name="Bell S."/>
            <person name="Buhay C.J."/>
            <person name="Chandrabose M.N."/>
            <person name="Chavez D."/>
            <person name="Clerk-Blankenburg K.P."/>
            <person name="Cree A."/>
            <person name="Dao M."/>
            <person name="Davis C."/>
            <person name="Chacko J."/>
            <person name="Dinh H."/>
            <person name="Dugan-Rocha S."/>
            <person name="Fowler G."/>
            <person name="Garner T.T."/>
            <person name="Garnes J."/>
            <person name="Gnirke A."/>
            <person name="Hawes A."/>
            <person name="Hernandez J."/>
            <person name="Hines S."/>
            <person name="Holder M."/>
            <person name="Hume J."/>
            <person name="Jhangiani S.N."/>
            <person name="Joshi V."/>
            <person name="Khan Z.M."/>
            <person name="Jackson L."/>
            <person name="Kovar C."/>
            <person name="Kowis A."/>
            <person name="Lee S."/>
            <person name="Lewis L.R."/>
            <person name="Margolis J."/>
            <person name="Morgan M."/>
            <person name="Nazareth L.V."/>
            <person name="Nguyen N."/>
            <person name="Okwuonu G."/>
            <person name="Parker D."/>
            <person name="Richards S."/>
            <person name="Ruiz S.J."/>
            <person name="Santibanez J."/>
            <person name="Savard J."/>
            <person name="Scherer S.E."/>
            <person name="Schneider B."/>
            <person name="Sodergren E."/>
            <person name="Tautz D."/>
            <person name="Vattahil S."/>
            <person name="Villasana D."/>
            <person name="White C.S."/>
            <person name="Wright R."/>
            <person name="Park Y."/>
            <person name="Beeman R.W."/>
            <person name="Lord J."/>
            <person name="Oppert B."/>
            <person name="Lorenzen M."/>
            <person name="Brown S."/>
            <person name="Wang L."/>
            <person name="Savard J."/>
            <person name="Tautz D."/>
            <person name="Richards S."/>
            <person name="Weinstock G."/>
            <person name="Gibbs R.A."/>
            <person name="Liu Y."/>
            <person name="Worley K."/>
            <person name="Weinstock G."/>
            <person name="Elsik C.G."/>
            <person name="Reese J.T."/>
            <person name="Elhaik E."/>
            <person name="Landan G."/>
            <person name="Graur D."/>
            <person name="Arensburger P."/>
            <person name="Atkinson P."/>
            <person name="Beeman R.W."/>
            <person name="Beidler J."/>
            <person name="Brown S.J."/>
            <person name="Demuth J.P."/>
            <person name="Drury D.W."/>
            <person name="Du Y.Z."/>
            <person name="Fujiwara H."/>
            <person name="Lorenzen M."/>
            <person name="Maselli V."/>
            <person name="Osanai M."/>
            <person name="Park Y."/>
            <person name="Robertson H.M."/>
            <person name="Tu Z."/>
            <person name="Wang J.J."/>
            <person name="Wang S."/>
            <person name="Richards S."/>
            <person name="Song H."/>
            <person name="Zhang L."/>
            <person name="Sodergren E."/>
            <person name="Werner D."/>
            <person name="Stanke M."/>
            <person name="Morgenstern B."/>
            <person name="Solovyev V."/>
            <person name="Kosarev P."/>
            <person name="Brown G."/>
            <person name="Chen H.C."/>
            <person name="Ermolaeva O."/>
            <person name="Hlavina W."/>
            <person name="Kapustin Y."/>
            <person name="Kiryutin B."/>
            <person name="Kitts P."/>
            <person name="Maglott D."/>
            <person name="Pruitt K."/>
            <person name="Sapojnikov V."/>
            <person name="Souvorov A."/>
            <person name="Mackey A.J."/>
            <person name="Waterhouse R.M."/>
            <person name="Wyder S."/>
            <person name="Zdobnov E.M."/>
            <person name="Zdobnov E.M."/>
            <person name="Wyder S."/>
            <person name="Kriventseva E.V."/>
            <person name="Kadowaki T."/>
            <person name="Bork P."/>
            <person name="Aranda M."/>
            <person name="Bao R."/>
            <person name="Beermann A."/>
            <person name="Berns N."/>
            <person name="Bolognesi R."/>
            <person name="Bonneton F."/>
            <person name="Bopp D."/>
            <person name="Brown S.J."/>
            <person name="Bucher G."/>
            <person name="Butts T."/>
            <person name="Chaumot A."/>
            <person name="Denell R.E."/>
            <person name="Ferrier D.E."/>
            <person name="Friedrich M."/>
            <person name="Gordon C.M."/>
            <person name="Jindra M."/>
            <person name="Klingler M."/>
            <person name="Lan Q."/>
            <person name="Lattorff H.M."/>
            <person name="Laudet V."/>
            <person name="von Levetsow C."/>
            <person name="Liu Z."/>
            <person name="Lutz R."/>
            <person name="Lynch J.A."/>
            <person name="da Fonseca R.N."/>
            <person name="Posnien N."/>
            <person name="Reuter R."/>
            <person name="Roth S."/>
            <person name="Savard J."/>
            <person name="Schinko J.B."/>
            <person name="Schmitt C."/>
            <person name="Schoppmeier M."/>
            <person name="Schroder R."/>
            <person name="Shippy T.D."/>
            <person name="Simonnet F."/>
            <person name="Marques-Souza H."/>
            <person name="Tautz D."/>
            <person name="Tomoyasu Y."/>
            <person name="Trauner J."/>
            <person name="Van der Zee M."/>
            <person name="Vervoort M."/>
            <person name="Wittkopp N."/>
            <person name="Wimmer E.A."/>
            <person name="Yang X."/>
            <person name="Jones A.K."/>
            <person name="Sattelle D.B."/>
            <person name="Ebert P.R."/>
            <person name="Nelson D."/>
            <person name="Scott J.G."/>
            <person name="Beeman R.W."/>
            <person name="Muthukrishnan S."/>
            <person name="Kramer K.J."/>
            <person name="Arakane Y."/>
            <person name="Beeman R.W."/>
            <person name="Zhu Q."/>
            <person name="Hogenkamp D."/>
            <person name="Dixit R."/>
            <person name="Oppert B."/>
            <person name="Jiang H."/>
            <person name="Zou Z."/>
            <person name="Marshall J."/>
            <person name="Elpidina E."/>
            <person name="Vinokurov K."/>
            <person name="Oppert C."/>
            <person name="Zou Z."/>
            <person name="Evans J."/>
            <person name="Lu Z."/>
            <person name="Zhao P."/>
            <person name="Sumathipala N."/>
            <person name="Altincicek B."/>
            <person name="Vilcinskas A."/>
            <person name="Williams M."/>
            <person name="Hultmark D."/>
            <person name="Hetru C."/>
            <person name="Jiang H."/>
            <person name="Grimmelikhuijzen C.J."/>
            <person name="Hauser F."/>
            <person name="Cazzamali G."/>
            <person name="Williamson M."/>
            <person name="Park Y."/>
            <person name="Li B."/>
            <person name="Tanaka Y."/>
            <person name="Predel R."/>
            <person name="Neupert S."/>
            <person name="Schachtner J."/>
            <person name="Verleyen P."/>
            <person name="Raible F."/>
            <person name="Bork P."/>
            <person name="Friedrich M."/>
            <person name="Walden K.K."/>
            <person name="Robertson H.M."/>
            <person name="Angeli S."/>
            <person name="Foret S."/>
            <person name="Bucher G."/>
            <person name="Schuetz S."/>
            <person name="Maleszka R."/>
            <person name="Wimmer E.A."/>
            <person name="Beeman R.W."/>
            <person name="Lorenzen M."/>
            <person name="Tomoyasu Y."/>
            <person name="Miller S.C."/>
            <person name="Grossmann D."/>
            <person name="Bucher G."/>
        </authorList>
    </citation>
    <scope>NUCLEOTIDE SEQUENCE [LARGE SCALE GENOMIC DNA]</scope>
    <source>
        <strain evidence="9 10">Georgia GA2</strain>
    </source>
</reference>
<dbReference type="GO" id="GO:0005794">
    <property type="term" value="C:Golgi apparatus"/>
    <property type="evidence" value="ECO:0000318"/>
    <property type="project" value="GO_Central"/>
</dbReference>
<feature type="transmembrane region" description="Helical" evidence="7">
    <location>
        <begin position="132"/>
        <end position="151"/>
    </location>
</feature>
<evidence type="ECO:0000313" key="10">
    <source>
        <dbReference type="Proteomes" id="UP000007266"/>
    </source>
</evidence>
<dbReference type="Proteomes" id="UP000007266">
    <property type="component" value="Unassembled WGS sequence"/>
</dbReference>
<evidence type="ECO:0000259" key="8">
    <source>
        <dbReference type="Pfam" id="PF01529"/>
    </source>
</evidence>
<evidence type="ECO:0000256" key="3">
    <source>
        <dbReference type="ARBA" id="ARBA00022692"/>
    </source>
</evidence>
<dbReference type="InParanoid" id="D7EJ89"/>
<dbReference type="KEGG" id="tca:660015"/>
<keyword evidence="4 7" id="KW-1133">Transmembrane helix</keyword>
<dbReference type="OMA" id="RMHLTWL"/>
<feature type="transmembrane region" description="Helical" evidence="7">
    <location>
        <begin position="188"/>
        <end position="209"/>
    </location>
</feature>
<dbReference type="OrthoDB" id="302728at2759"/>
<name>D7EJ89_TRICA</name>
<keyword evidence="6 7" id="KW-0012">Acyltransferase</keyword>
<dbReference type="EC" id="2.3.1.225" evidence="7"/>
<evidence type="ECO:0000256" key="1">
    <source>
        <dbReference type="ARBA" id="ARBA00004141"/>
    </source>
</evidence>
<accession>D7EJ89</accession>
<reference evidence="9 10" key="2">
    <citation type="journal article" date="2010" name="Nucleic Acids Res.">
        <title>BeetleBase in 2010: revisions to provide comprehensive genomic information for Tribolium castaneum.</title>
        <authorList>
            <person name="Kim H.S."/>
            <person name="Murphy T."/>
            <person name="Xia J."/>
            <person name="Caragea D."/>
            <person name="Park Y."/>
            <person name="Beeman R.W."/>
            <person name="Lorenzen M.D."/>
            <person name="Butcher S."/>
            <person name="Manak J.R."/>
            <person name="Brown S.J."/>
        </authorList>
    </citation>
    <scope>NUCLEOTIDE SEQUENCE [LARGE SCALE GENOMIC DNA]</scope>
    <source>
        <strain evidence="9 10">Georgia GA2</strain>
    </source>
</reference>
<dbReference type="eggNOG" id="KOG1311">
    <property type="taxonomic scope" value="Eukaryota"/>
</dbReference>
<dbReference type="STRING" id="7070.D7EJ89"/>
<protein>
    <recommendedName>
        <fullName evidence="7">Palmitoyltransferase</fullName>
        <ecNumber evidence="7">2.3.1.225</ecNumber>
    </recommendedName>
</protein>
<dbReference type="Pfam" id="PF01529">
    <property type="entry name" value="DHHC"/>
    <property type="match status" value="1"/>
</dbReference>
<dbReference type="InterPro" id="IPR001594">
    <property type="entry name" value="Palmitoyltrfase_DHHC"/>
</dbReference>
<sequence length="275" mass="31948">MLLRKNVLPRTFSDTLVTLFTLCIIPTVYYFELFVVLPHFYAQWDAWYTFHFVSGTFILFNLCSNYVAIVLCDTSIRGRLLPTAMGPHCRFCAVCECIAPPRSWHCSTCNVCILKRDHHCMFTSCCIGHHNLRYFIVFVFYMFVATVYASYYNLFFVLEFAEFGTLESIIKLVFPLATLFVDYSRNQMYLFLVLIVLIGGVFTGVLLYFHGDLILRGVVTHERNQKLGLYDLGRRKNLEGVLGDRWCLVWLSPFVESRLPQDGVHWDVKQTTKAK</sequence>
<comment type="similarity">
    <text evidence="7">Belongs to the DHHC palmitoyltransferase family.</text>
</comment>
<feature type="transmembrane region" description="Helical" evidence="7">
    <location>
        <begin position="51"/>
        <end position="72"/>
    </location>
</feature>
<dbReference type="GO" id="GO:0006612">
    <property type="term" value="P:protein targeting to membrane"/>
    <property type="evidence" value="ECO:0000318"/>
    <property type="project" value="GO_Central"/>
</dbReference>
<keyword evidence="5 7" id="KW-0472">Membrane</keyword>
<dbReference type="PROSITE" id="PS50216">
    <property type="entry name" value="DHHC"/>
    <property type="match status" value="1"/>
</dbReference>
<dbReference type="FunCoup" id="D7EJ89">
    <property type="interactions" value="689"/>
</dbReference>
<dbReference type="GO" id="GO:0016020">
    <property type="term" value="C:membrane"/>
    <property type="evidence" value="ECO:0007669"/>
    <property type="project" value="UniProtKB-SubCell"/>
</dbReference>
<evidence type="ECO:0000256" key="7">
    <source>
        <dbReference type="RuleBase" id="RU079119"/>
    </source>
</evidence>
<dbReference type="EMBL" id="KQ972151">
    <property type="protein sequence ID" value="EFA12617.1"/>
    <property type="molecule type" value="Genomic_DNA"/>
</dbReference>
<proteinExistence type="inferred from homology"/>
<dbReference type="PANTHER" id="PTHR12246">
    <property type="entry name" value="PALMITOYLTRANSFERASE ZDHHC16"/>
    <property type="match status" value="1"/>
</dbReference>
<evidence type="ECO:0000256" key="4">
    <source>
        <dbReference type="ARBA" id="ARBA00022989"/>
    </source>
</evidence>
<evidence type="ECO:0000256" key="6">
    <source>
        <dbReference type="ARBA" id="ARBA00023315"/>
    </source>
</evidence>
<dbReference type="GO" id="GO:0019706">
    <property type="term" value="F:protein-cysteine S-palmitoyltransferase activity"/>
    <property type="evidence" value="ECO:0000318"/>
    <property type="project" value="GO_Central"/>
</dbReference>
<keyword evidence="2 7" id="KW-0808">Transferase</keyword>
<feature type="domain" description="Palmitoyltransferase DHHC" evidence="8">
    <location>
        <begin position="90"/>
        <end position="225"/>
    </location>
</feature>
<dbReference type="GO" id="GO:0005783">
    <property type="term" value="C:endoplasmic reticulum"/>
    <property type="evidence" value="ECO:0000318"/>
    <property type="project" value="GO_Central"/>
</dbReference>
<dbReference type="InterPro" id="IPR039859">
    <property type="entry name" value="PFA4/ZDH16/20/ERF2-like"/>
</dbReference>
<organism evidence="9 10">
    <name type="scientific">Tribolium castaneum</name>
    <name type="common">Red flour beetle</name>
    <dbReference type="NCBI Taxonomy" id="7070"/>
    <lineage>
        <taxon>Eukaryota</taxon>
        <taxon>Metazoa</taxon>
        <taxon>Ecdysozoa</taxon>
        <taxon>Arthropoda</taxon>
        <taxon>Hexapoda</taxon>
        <taxon>Insecta</taxon>
        <taxon>Pterygota</taxon>
        <taxon>Neoptera</taxon>
        <taxon>Endopterygota</taxon>
        <taxon>Coleoptera</taxon>
        <taxon>Polyphaga</taxon>
        <taxon>Cucujiformia</taxon>
        <taxon>Tenebrionidae</taxon>
        <taxon>Tenebrionidae incertae sedis</taxon>
        <taxon>Tribolium</taxon>
    </lineage>
</organism>
<evidence type="ECO:0000256" key="2">
    <source>
        <dbReference type="ARBA" id="ARBA00022679"/>
    </source>
</evidence>
<evidence type="ECO:0000256" key="5">
    <source>
        <dbReference type="ARBA" id="ARBA00023136"/>
    </source>
</evidence>
<dbReference type="AlphaFoldDB" id="D7EJ89"/>
<comment type="catalytic activity">
    <reaction evidence="7">
        <text>L-cysteinyl-[protein] + hexadecanoyl-CoA = S-hexadecanoyl-L-cysteinyl-[protein] + CoA</text>
        <dbReference type="Rhea" id="RHEA:36683"/>
        <dbReference type="Rhea" id="RHEA-COMP:10131"/>
        <dbReference type="Rhea" id="RHEA-COMP:11032"/>
        <dbReference type="ChEBI" id="CHEBI:29950"/>
        <dbReference type="ChEBI" id="CHEBI:57287"/>
        <dbReference type="ChEBI" id="CHEBI:57379"/>
        <dbReference type="ChEBI" id="CHEBI:74151"/>
        <dbReference type="EC" id="2.3.1.225"/>
    </reaction>
</comment>
<feature type="transmembrane region" description="Helical" evidence="7">
    <location>
        <begin position="12"/>
        <end position="31"/>
    </location>
</feature>
<gene>
    <name evidence="9" type="primary">AUGUSTUS-3.0.2_06858</name>
    <name evidence="9" type="ORF">TcasGA2_TC006858</name>
</gene>
<comment type="domain">
    <text evidence="7">The DHHC domain is required for palmitoyltransferase activity.</text>
</comment>
<keyword evidence="3 7" id="KW-0812">Transmembrane</keyword>
<dbReference type="PhylomeDB" id="D7EJ89"/>
<comment type="subcellular location">
    <subcellularLocation>
        <location evidence="1">Membrane</location>
        <topology evidence="1">Multi-pass membrane protein</topology>
    </subcellularLocation>
</comment>